<evidence type="ECO:0000256" key="1">
    <source>
        <dbReference type="SAM" id="MobiDB-lite"/>
    </source>
</evidence>
<evidence type="ECO:0000259" key="2">
    <source>
        <dbReference type="PROSITE" id="PS51186"/>
    </source>
</evidence>
<dbReference type="GO" id="GO:0016747">
    <property type="term" value="F:acyltransferase activity, transferring groups other than amino-acyl groups"/>
    <property type="evidence" value="ECO:0007669"/>
    <property type="project" value="InterPro"/>
</dbReference>
<proteinExistence type="predicted"/>
<gene>
    <name evidence="3" type="ORF">FFV09_16745</name>
</gene>
<sequence length="199" mass="23382">MQADSGVHWNSEHNRRSRSGKRTEMERMDMTIQLRKADGTNFKALEKIYGYSFPQEEQITYQVLIDVSNDTDHLFYAIYDDEALVGLNYLIVKEDRLYVLYLAIADGHQSQGYGKAVIREILRRYPDYRIYLNIEEVDAKYANYTQRVKRKDFYLSLGFESQPYLFTNEKGVVLETLAVNGTIAYEEMEELFAYFVRLG</sequence>
<dbReference type="PROSITE" id="PS51186">
    <property type="entry name" value="GNAT"/>
    <property type="match status" value="1"/>
</dbReference>
<organism evidence="3 4">
    <name type="scientific">Saccharibacillus brassicae</name>
    <dbReference type="NCBI Taxonomy" id="2583377"/>
    <lineage>
        <taxon>Bacteria</taxon>
        <taxon>Bacillati</taxon>
        <taxon>Bacillota</taxon>
        <taxon>Bacilli</taxon>
        <taxon>Bacillales</taxon>
        <taxon>Paenibacillaceae</taxon>
        <taxon>Saccharibacillus</taxon>
    </lineage>
</organism>
<dbReference type="Gene3D" id="3.40.630.30">
    <property type="match status" value="1"/>
</dbReference>
<keyword evidence="4" id="KW-1185">Reference proteome</keyword>
<evidence type="ECO:0000313" key="3">
    <source>
        <dbReference type="EMBL" id="QDH22346.1"/>
    </source>
</evidence>
<feature type="region of interest" description="Disordered" evidence="1">
    <location>
        <begin position="1"/>
        <end position="24"/>
    </location>
</feature>
<dbReference type="Pfam" id="PF13508">
    <property type="entry name" value="Acetyltransf_7"/>
    <property type="match status" value="1"/>
</dbReference>
<dbReference type="CDD" id="cd04301">
    <property type="entry name" value="NAT_SF"/>
    <property type="match status" value="1"/>
</dbReference>
<dbReference type="AlphaFoldDB" id="A0A4Y6V114"/>
<keyword evidence="3" id="KW-0808">Transferase</keyword>
<dbReference type="OrthoDB" id="9127144at2"/>
<dbReference type="InterPro" id="IPR016181">
    <property type="entry name" value="Acyl_CoA_acyltransferase"/>
</dbReference>
<dbReference type="EMBL" id="CP041217">
    <property type="protein sequence ID" value="QDH22346.1"/>
    <property type="molecule type" value="Genomic_DNA"/>
</dbReference>
<feature type="domain" description="N-acetyltransferase" evidence="2">
    <location>
        <begin position="32"/>
        <end position="180"/>
    </location>
</feature>
<dbReference type="SUPFAM" id="SSF55729">
    <property type="entry name" value="Acyl-CoA N-acyltransferases (Nat)"/>
    <property type="match status" value="1"/>
</dbReference>
<reference evidence="3 4" key="1">
    <citation type="submission" date="2019-06" db="EMBL/GenBank/DDBJ databases">
        <title>Saccharibacillus brassicae sp. nov., an endophytic bacterium isolated from Chinese cabbage seeds (Brassica pekinensis).</title>
        <authorList>
            <person name="Jiang L."/>
            <person name="Lee J."/>
            <person name="Kim S.W."/>
        </authorList>
    </citation>
    <scope>NUCLEOTIDE SEQUENCE [LARGE SCALE GENOMIC DNA]</scope>
    <source>
        <strain evidence="4">KCTC 43072 / ATSA2</strain>
    </source>
</reference>
<dbReference type="KEGG" id="saca:FFV09_16745"/>
<protein>
    <submittedName>
        <fullName evidence="3">GNAT family N-acetyltransferase</fullName>
    </submittedName>
</protein>
<dbReference type="InterPro" id="IPR000182">
    <property type="entry name" value="GNAT_dom"/>
</dbReference>
<accession>A0A4Y6V114</accession>
<name>A0A4Y6V114_SACBS</name>
<dbReference type="Proteomes" id="UP000316968">
    <property type="component" value="Chromosome"/>
</dbReference>
<evidence type="ECO:0000313" key="4">
    <source>
        <dbReference type="Proteomes" id="UP000316968"/>
    </source>
</evidence>